<dbReference type="EMBL" id="VEPZ02000399">
    <property type="protein sequence ID" value="KAE8725970.1"/>
    <property type="molecule type" value="Genomic_DNA"/>
</dbReference>
<comment type="similarity">
    <text evidence="1 3">Belongs to the sulfotransferase 1 family.</text>
</comment>
<dbReference type="GO" id="GO:0008146">
    <property type="term" value="F:sulfotransferase activity"/>
    <property type="evidence" value="ECO:0007669"/>
    <property type="project" value="InterPro"/>
</dbReference>
<protein>
    <recommendedName>
        <fullName evidence="3">Sulfotransferase</fullName>
        <ecNumber evidence="3">2.8.2.-</ecNumber>
    </recommendedName>
</protein>
<comment type="caution">
    <text evidence="5">The sequence shown here is derived from an EMBL/GenBank/DDBJ whole genome shotgun (WGS) entry which is preliminary data.</text>
</comment>
<evidence type="ECO:0000256" key="2">
    <source>
        <dbReference type="ARBA" id="ARBA00022679"/>
    </source>
</evidence>
<dbReference type="PANTHER" id="PTHR11783">
    <property type="entry name" value="SULFOTRANSFERASE SULT"/>
    <property type="match status" value="1"/>
</dbReference>
<evidence type="ECO:0000313" key="5">
    <source>
        <dbReference type="EMBL" id="KAE8725970.1"/>
    </source>
</evidence>
<keyword evidence="6" id="KW-1185">Reference proteome</keyword>
<sequence>MKEETELCVKRLAEFFGCLSAWRKKEEIVELCSFESLSNLEVNKSGKQVKEGFMENSAYLRKGKVEDWRNYLSDEIGDRLDNIMEDKLSGSGFSFLNK</sequence>
<dbReference type="Proteomes" id="UP000436088">
    <property type="component" value="Unassembled WGS sequence"/>
</dbReference>
<keyword evidence="2 3" id="KW-0808">Transferase</keyword>
<feature type="domain" description="Sulfotransferase" evidence="4">
    <location>
        <begin position="1"/>
        <end position="92"/>
    </location>
</feature>
<gene>
    <name evidence="5" type="ORF">F3Y22_tig00008013pilonHSYRG00348</name>
</gene>
<dbReference type="InterPro" id="IPR027417">
    <property type="entry name" value="P-loop_NTPase"/>
</dbReference>
<dbReference type="Gene3D" id="3.40.50.300">
    <property type="entry name" value="P-loop containing nucleotide triphosphate hydrolases"/>
    <property type="match status" value="1"/>
</dbReference>
<evidence type="ECO:0000259" key="4">
    <source>
        <dbReference type="Pfam" id="PF00685"/>
    </source>
</evidence>
<proteinExistence type="inferred from homology"/>
<evidence type="ECO:0000256" key="1">
    <source>
        <dbReference type="ARBA" id="ARBA00005771"/>
    </source>
</evidence>
<name>A0A6A3C9U3_HIBSY</name>
<dbReference type="AlphaFoldDB" id="A0A6A3C9U3"/>
<organism evidence="5 6">
    <name type="scientific">Hibiscus syriacus</name>
    <name type="common">Rose of Sharon</name>
    <dbReference type="NCBI Taxonomy" id="106335"/>
    <lineage>
        <taxon>Eukaryota</taxon>
        <taxon>Viridiplantae</taxon>
        <taxon>Streptophyta</taxon>
        <taxon>Embryophyta</taxon>
        <taxon>Tracheophyta</taxon>
        <taxon>Spermatophyta</taxon>
        <taxon>Magnoliopsida</taxon>
        <taxon>eudicotyledons</taxon>
        <taxon>Gunneridae</taxon>
        <taxon>Pentapetalae</taxon>
        <taxon>rosids</taxon>
        <taxon>malvids</taxon>
        <taxon>Malvales</taxon>
        <taxon>Malvaceae</taxon>
        <taxon>Malvoideae</taxon>
        <taxon>Hibiscus</taxon>
    </lineage>
</organism>
<reference evidence="5" key="1">
    <citation type="submission" date="2019-09" db="EMBL/GenBank/DDBJ databases">
        <title>Draft genome information of white flower Hibiscus syriacus.</title>
        <authorList>
            <person name="Kim Y.-M."/>
        </authorList>
    </citation>
    <scope>NUCLEOTIDE SEQUENCE [LARGE SCALE GENOMIC DNA]</scope>
    <source>
        <strain evidence="5">YM2019G1</strain>
    </source>
</reference>
<evidence type="ECO:0000256" key="3">
    <source>
        <dbReference type="RuleBase" id="RU361155"/>
    </source>
</evidence>
<dbReference type="InterPro" id="IPR000863">
    <property type="entry name" value="Sulfotransferase_dom"/>
</dbReference>
<accession>A0A6A3C9U3</accession>
<dbReference type="EC" id="2.8.2.-" evidence="3"/>
<dbReference type="Pfam" id="PF00685">
    <property type="entry name" value="Sulfotransfer_1"/>
    <property type="match status" value="1"/>
</dbReference>
<evidence type="ECO:0000313" key="6">
    <source>
        <dbReference type="Proteomes" id="UP000436088"/>
    </source>
</evidence>
<dbReference type="SUPFAM" id="SSF52540">
    <property type="entry name" value="P-loop containing nucleoside triphosphate hydrolases"/>
    <property type="match status" value="1"/>
</dbReference>